<dbReference type="AlphaFoldDB" id="A0A2T4IIT3"/>
<organism evidence="8 9">
    <name type="scientific">Pseudothauera lacus</name>
    <dbReference type="NCBI Taxonomy" id="2136175"/>
    <lineage>
        <taxon>Bacteria</taxon>
        <taxon>Pseudomonadati</taxon>
        <taxon>Pseudomonadota</taxon>
        <taxon>Betaproteobacteria</taxon>
        <taxon>Rhodocyclales</taxon>
        <taxon>Zoogloeaceae</taxon>
        <taxon>Pseudothauera</taxon>
    </lineage>
</organism>
<proteinExistence type="inferred from homology"/>
<dbReference type="PANTHER" id="PTHR47245:SF2">
    <property type="entry name" value="PEPTIDYL-PROLYL CIS-TRANS ISOMERASE HP_0175-RELATED"/>
    <property type="match status" value="1"/>
</dbReference>
<dbReference type="InterPro" id="IPR000297">
    <property type="entry name" value="PPIase_PpiC"/>
</dbReference>
<dbReference type="PANTHER" id="PTHR47245">
    <property type="entry name" value="PEPTIDYLPROLYL ISOMERASE"/>
    <property type="match status" value="1"/>
</dbReference>
<keyword evidence="5 6" id="KW-0413">Isomerase</keyword>
<evidence type="ECO:0000313" key="8">
    <source>
        <dbReference type="EMBL" id="PTD97646.1"/>
    </source>
</evidence>
<dbReference type="InterPro" id="IPR046357">
    <property type="entry name" value="PPIase_dom_sf"/>
</dbReference>
<reference evidence="8 9" key="1">
    <citation type="submission" date="2018-03" db="EMBL/GenBank/DDBJ databases">
        <authorList>
            <person name="Keele B.F."/>
        </authorList>
    </citation>
    <scope>NUCLEOTIDE SEQUENCE [LARGE SCALE GENOMIC DNA]</scope>
    <source>
        <strain evidence="8 9">D20</strain>
    </source>
</reference>
<sequence>MNTRAYYELQAAQALFEKPCSALDEAQTRKMRAVAQRYLSIETAVLGSSEASGVCLPPGAVDEAFGEIAARYDSTTAFEDALDEAGLNPTSLRDALARKLRVDAVMARVGARVPAVDATAAEIFYYTHLERFRTPERRTARHILVTINEDFPDNHRDAASARINAIAARIAQRPERFAEQAMKHSECPTAMNGGLLGEVARGQLYPELEAALFALPEGGRSAVVESELGLHLLWCEQIHPERTVPWAEVRESLCKRLTEERARRETRQWLEDLLACAQAGS</sequence>
<gene>
    <name evidence="8" type="primary">nifM</name>
    <name evidence="8" type="ORF">C8261_02925</name>
</gene>
<feature type="domain" description="PpiC" evidence="7">
    <location>
        <begin position="135"/>
        <end position="237"/>
    </location>
</feature>
<dbReference type="EC" id="5.2.1.8" evidence="3"/>
<evidence type="ECO:0000256" key="3">
    <source>
        <dbReference type="ARBA" id="ARBA00013194"/>
    </source>
</evidence>
<dbReference type="PROSITE" id="PS50198">
    <property type="entry name" value="PPIC_PPIASE_2"/>
    <property type="match status" value="1"/>
</dbReference>
<comment type="caution">
    <text evidence="8">The sequence shown here is derived from an EMBL/GenBank/DDBJ whole genome shotgun (WGS) entry which is preliminary data.</text>
</comment>
<dbReference type="InterPro" id="IPR027304">
    <property type="entry name" value="Trigger_fact/SurA_dom_sf"/>
</dbReference>
<dbReference type="SUPFAM" id="SSF54534">
    <property type="entry name" value="FKBP-like"/>
    <property type="match status" value="1"/>
</dbReference>
<dbReference type="RefSeq" id="WP_107492166.1">
    <property type="nucleotide sequence ID" value="NZ_PZKC01000002.1"/>
</dbReference>
<evidence type="ECO:0000256" key="1">
    <source>
        <dbReference type="ARBA" id="ARBA00000971"/>
    </source>
</evidence>
<reference evidence="8 9" key="2">
    <citation type="submission" date="2018-04" db="EMBL/GenBank/DDBJ databases">
        <title>Thauera lacus sp. nov., isolated from an saline lake in Inner Mongolia, China.</title>
        <authorList>
            <person name="Liang Q.-Y."/>
        </authorList>
    </citation>
    <scope>NUCLEOTIDE SEQUENCE [LARGE SCALE GENOMIC DNA]</scope>
    <source>
        <strain evidence="8 9">D20</strain>
    </source>
</reference>
<dbReference type="Gene3D" id="3.10.50.40">
    <property type="match status" value="1"/>
</dbReference>
<name>A0A2T4IIT3_9RHOO</name>
<protein>
    <recommendedName>
        <fullName evidence="3">peptidylprolyl isomerase</fullName>
        <ecNumber evidence="3">5.2.1.8</ecNumber>
    </recommendedName>
</protein>
<comment type="similarity">
    <text evidence="2">Belongs to the PpiC/parvulin rotamase family.</text>
</comment>
<keyword evidence="9" id="KW-1185">Reference proteome</keyword>
<dbReference type="Pfam" id="PF00639">
    <property type="entry name" value="Rotamase"/>
    <property type="match status" value="1"/>
</dbReference>
<dbReference type="SUPFAM" id="SSF109998">
    <property type="entry name" value="Triger factor/SurA peptide-binding domain-like"/>
    <property type="match status" value="1"/>
</dbReference>
<comment type="catalytic activity">
    <reaction evidence="1">
        <text>[protein]-peptidylproline (omega=180) = [protein]-peptidylproline (omega=0)</text>
        <dbReference type="Rhea" id="RHEA:16237"/>
        <dbReference type="Rhea" id="RHEA-COMP:10747"/>
        <dbReference type="Rhea" id="RHEA-COMP:10748"/>
        <dbReference type="ChEBI" id="CHEBI:83833"/>
        <dbReference type="ChEBI" id="CHEBI:83834"/>
        <dbReference type="EC" id="5.2.1.8"/>
    </reaction>
</comment>
<evidence type="ECO:0000256" key="2">
    <source>
        <dbReference type="ARBA" id="ARBA00007656"/>
    </source>
</evidence>
<dbReference type="PROSITE" id="PS01096">
    <property type="entry name" value="PPIC_PPIASE_1"/>
    <property type="match status" value="1"/>
</dbReference>
<evidence type="ECO:0000313" key="9">
    <source>
        <dbReference type="Proteomes" id="UP000241193"/>
    </source>
</evidence>
<dbReference type="OrthoDB" id="8717342at2"/>
<dbReference type="NCBIfam" id="TIGR02933">
    <property type="entry name" value="nifM_nitrog"/>
    <property type="match status" value="1"/>
</dbReference>
<dbReference type="GO" id="GO:0003755">
    <property type="term" value="F:peptidyl-prolyl cis-trans isomerase activity"/>
    <property type="evidence" value="ECO:0007669"/>
    <property type="project" value="UniProtKB-KW"/>
</dbReference>
<dbReference type="EMBL" id="PZKC01000002">
    <property type="protein sequence ID" value="PTD97646.1"/>
    <property type="molecule type" value="Genomic_DNA"/>
</dbReference>
<accession>A0A2T4IIT3</accession>
<keyword evidence="4 6" id="KW-0697">Rotamase</keyword>
<dbReference type="InterPro" id="IPR050245">
    <property type="entry name" value="PrsA_foldase"/>
</dbReference>
<evidence type="ECO:0000256" key="4">
    <source>
        <dbReference type="ARBA" id="ARBA00023110"/>
    </source>
</evidence>
<dbReference type="InterPro" id="IPR023058">
    <property type="entry name" value="PPIase_PpiC_CS"/>
</dbReference>
<dbReference type="Proteomes" id="UP000241193">
    <property type="component" value="Unassembled WGS sequence"/>
</dbReference>
<evidence type="ECO:0000256" key="5">
    <source>
        <dbReference type="ARBA" id="ARBA00023235"/>
    </source>
</evidence>
<evidence type="ECO:0000259" key="7">
    <source>
        <dbReference type="PROSITE" id="PS50198"/>
    </source>
</evidence>
<dbReference type="InterPro" id="IPR014282">
    <property type="entry name" value="Nitrogen_fix_NifM"/>
</dbReference>
<evidence type="ECO:0000256" key="6">
    <source>
        <dbReference type="PROSITE-ProRule" id="PRU00278"/>
    </source>
</evidence>